<keyword evidence="3" id="KW-0125">Carotenoid biosynthesis</keyword>
<comment type="pathway">
    <text evidence="1">Carotenoid biosynthesis.</text>
</comment>
<dbReference type="GO" id="GO:0016740">
    <property type="term" value="F:transferase activity"/>
    <property type="evidence" value="ECO:0007669"/>
    <property type="project" value="UniProtKB-KW"/>
</dbReference>
<dbReference type="PROSITE" id="PS01044">
    <property type="entry name" value="SQUALEN_PHYTOEN_SYN_1"/>
    <property type="match status" value="1"/>
</dbReference>
<dbReference type="InterPro" id="IPR044843">
    <property type="entry name" value="Trans_IPPS_bact-type"/>
</dbReference>
<dbReference type="Proteomes" id="UP000809829">
    <property type="component" value="Unassembled WGS sequence"/>
</dbReference>
<dbReference type="SFLD" id="SFLDG01018">
    <property type="entry name" value="Squalene/Phytoene_Synthase_Lik"/>
    <property type="match status" value="1"/>
</dbReference>
<dbReference type="PANTHER" id="PTHR31480">
    <property type="entry name" value="BIFUNCTIONAL LYCOPENE CYCLASE/PHYTOENE SYNTHASE"/>
    <property type="match status" value="1"/>
</dbReference>
<dbReference type="SUPFAM" id="SSF48576">
    <property type="entry name" value="Terpenoid synthases"/>
    <property type="match status" value="1"/>
</dbReference>
<dbReference type="SFLD" id="SFLDS00005">
    <property type="entry name" value="Isoprenoid_Synthase_Type_I"/>
    <property type="match status" value="1"/>
</dbReference>
<accession>A0ABS2QT29</accession>
<dbReference type="Pfam" id="PF00494">
    <property type="entry name" value="SQS_PSY"/>
    <property type="match status" value="1"/>
</dbReference>
<keyword evidence="5" id="KW-1185">Reference proteome</keyword>
<organism evidence="4 5">
    <name type="scientific">Priestia iocasae</name>
    <dbReference type="NCBI Taxonomy" id="2291674"/>
    <lineage>
        <taxon>Bacteria</taxon>
        <taxon>Bacillati</taxon>
        <taxon>Bacillota</taxon>
        <taxon>Bacilli</taxon>
        <taxon>Bacillales</taxon>
        <taxon>Bacillaceae</taxon>
        <taxon>Priestia</taxon>
    </lineage>
</organism>
<evidence type="ECO:0000313" key="4">
    <source>
        <dbReference type="EMBL" id="MBM7702625.1"/>
    </source>
</evidence>
<dbReference type="InterPro" id="IPR002060">
    <property type="entry name" value="Squ/phyt_synthse"/>
</dbReference>
<dbReference type="InterPro" id="IPR019845">
    <property type="entry name" value="Squalene/phytoene_synthase_CS"/>
</dbReference>
<proteinExistence type="predicted"/>
<sequence length="278" mass="32766">MANLLDDAYRYCEQIIATHSKTFYKAFSLLPHEKRKAVWAVYAFCRKVDDIVDEGLNPIAELEAFEKQFEDFKKKAVHLEDPMWVALHDVFIRFDMNVKAFDDMIKGQRMDLTKKEYDTIHEVKYYSYHVASTVGLMLLPILAPEHHKMLEEDAIALGIAMQLTNILRDVGEDLQRERIYLPKELMNHYGYTREMMQEKVVNKPFVQLWEHLAQEAEGLYEKGLSTLHYYPLSSRMPLKGAAYLYRAILDKIRKEEYQVFDTKHYVTNEQKQQIIASI</sequence>
<evidence type="ECO:0000256" key="3">
    <source>
        <dbReference type="ARBA" id="ARBA00022746"/>
    </source>
</evidence>
<dbReference type="PROSITE" id="PS01045">
    <property type="entry name" value="SQUALEN_PHYTOEN_SYN_2"/>
    <property type="match status" value="1"/>
</dbReference>
<dbReference type="SFLD" id="SFLDG01212">
    <property type="entry name" value="Phytoene_synthase_like"/>
    <property type="match status" value="1"/>
</dbReference>
<comment type="caution">
    <text evidence="4">The sequence shown here is derived from an EMBL/GenBank/DDBJ whole genome shotgun (WGS) entry which is preliminary data.</text>
</comment>
<keyword evidence="2 4" id="KW-0808">Transferase</keyword>
<dbReference type="Gene3D" id="1.10.600.10">
    <property type="entry name" value="Farnesyl Diphosphate Synthase"/>
    <property type="match status" value="1"/>
</dbReference>
<evidence type="ECO:0000313" key="5">
    <source>
        <dbReference type="Proteomes" id="UP000809829"/>
    </source>
</evidence>
<gene>
    <name evidence="4" type="ORF">JOC83_001459</name>
</gene>
<dbReference type="RefSeq" id="WP_205185772.1">
    <property type="nucleotide sequence ID" value="NZ_JAFBFC010000002.1"/>
</dbReference>
<evidence type="ECO:0000256" key="1">
    <source>
        <dbReference type="ARBA" id="ARBA00004829"/>
    </source>
</evidence>
<dbReference type="EC" id="2.5.1.32" evidence="4"/>
<dbReference type="InterPro" id="IPR033904">
    <property type="entry name" value="Trans_IPPS_HH"/>
</dbReference>
<name>A0ABS2QT29_9BACI</name>
<dbReference type="InterPro" id="IPR008949">
    <property type="entry name" value="Isoprenoid_synthase_dom_sf"/>
</dbReference>
<protein>
    <submittedName>
        <fullName evidence="4">Phytoene synthase</fullName>
        <ecNumber evidence="4">2.5.1.32</ecNumber>
    </submittedName>
</protein>
<evidence type="ECO:0000256" key="2">
    <source>
        <dbReference type="ARBA" id="ARBA00022679"/>
    </source>
</evidence>
<reference evidence="4 5" key="1">
    <citation type="submission" date="2021-01" db="EMBL/GenBank/DDBJ databases">
        <title>Genomic Encyclopedia of Type Strains, Phase IV (KMG-IV): sequencing the most valuable type-strain genomes for metagenomic binning, comparative biology and taxonomic classification.</title>
        <authorList>
            <person name="Goeker M."/>
        </authorList>
    </citation>
    <scope>NUCLEOTIDE SEQUENCE [LARGE SCALE GENOMIC DNA]</scope>
    <source>
        <strain evidence="4 5">DSM 104297</strain>
    </source>
</reference>
<dbReference type="CDD" id="cd00683">
    <property type="entry name" value="Trans_IPPS_HH"/>
    <property type="match status" value="1"/>
</dbReference>
<dbReference type="EMBL" id="JAFBFC010000002">
    <property type="protein sequence ID" value="MBM7702625.1"/>
    <property type="molecule type" value="Genomic_DNA"/>
</dbReference>